<keyword evidence="3" id="KW-0645">Protease</keyword>
<evidence type="ECO:0000256" key="7">
    <source>
        <dbReference type="ARBA" id="ARBA00023049"/>
    </source>
</evidence>
<dbReference type="GeneID" id="105313500"/>
<dbReference type="KEGG" id="aqu:105313500"/>
<reference evidence="10" key="1">
    <citation type="journal article" date="2010" name="Nature">
        <title>The Amphimedon queenslandica genome and the evolution of animal complexity.</title>
        <authorList>
            <person name="Srivastava M."/>
            <person name="Simakov O."/>
            <person name="Chapman J."/>
            <person name="Fahey B."/>
            <person name="Gauthier M.E."/>
            <person name="Mitros T."/>
            <person name="Richards G.S."/>
            <person name="Conaco C."/>
            <person name="Dacre M."/>
            <person name="Hellsten U."/>
            <person name="Larroux C."/>
            <person name="Putnam N.H."/>
            <person name="Stanke M."/>
            <person name="Adamska M."/>
            <person name="Darling A."/>
            <person name="Degnan S.M."/>
            <person name="Oakley T.H."/>
            <person name="Plachetzki D.C."/>
            <person name="Zhai Y."/>
            <person name="Adamski M."/>
            <person name="Calcino A."/>
            <person name="Cummins S.F."/>
            <person name="Goodstein D.M."/>
            <person name="Harris C."/>
            <person name="Jackson D.J."/>
            <person name="Leys S.P."/>
            <person name="Shu S."/>
            <person name="Woodcroft B.J."/>
            <person name="Vervoort M."/>
            <person name="Kosik K.S."/>
            <person name="Manning G."/>
            <person name="Degnan B.M."/>
            <person name="Rokhsar D.S."/>
        </authorList>
    </citation>
    <scope>NUCLEOTIDE SEQUENCE [LARGE SCALE GENOMIC DNA]</scope>
</reference>
<dbReference type="InterPro" id="IPR024079">
    <property type="entry name" value="MetalloPept_cat_dom_sf"/>
</dbReference>
<evidence type="ECO:0000256" key="1">
    <source>
        <dbReference type="ARBA" id="ARBA00001947"/>
    </source>
</evidence>
<keyword evidence="10" id="KW-1185">Reference proteome</keyword>
<comment type="cofactor">
    <cofactor evidence="1">
        <name>Zn(2+)</name>
        <dbReference type="ChEBI" id="CHEBI:29105"/>
    </cofactor>
</comment>
<dbReference type="AlphaFoldDB" id="A0AAN0JCY0"/>
<dbReference type="RefSeq" id="XP_019854637.1">
    <property type="nucleotide sequence ID" value="XM_019999078.1"/>
</dbReference>
<reference evidence="9" key="2">
    <citation type="submission" date="2024-06" db="UniProtKB">
        <authorList>
            <consortium name="EnsemblMetazoa"/>
        </authorList>
    </citation>
    <scope>IDENTIFICATION</scope>
</reference>
<dbReference type="GO" id="GO:0004222">
    <property type="term" value="F:metalloendopeptidase activity"/>
    <property type="evidence" value="ECO:0007669"/>
    <property type="project" value="InterPro"/>
</dbReference>
<keyword evidence="5" id="KW-0378">Hydrolase</keyword>
<dbReference type="SMART" id="SM01351">
    <property type="entry name" value="Aspzincin_M35"/>
    <property type="match status" value="1"/>
</dbReference>
<evidence type="ECO:0000259" key="8">
    <source>
        <dbReference type="SMART" id="SM01351"/>
    </source>
</evidence>
<dbReference type="Proteomes" id="UP000007879">
    <property type="component" value="Unassembled WGS sequence"/>
</dbReference>
<keyword evidence="4" id="KW-0479">Metal-binding</keyword>
<evidence type="ECO:0000256" key="3">
    <source>
        <dbReference type="ARBA" id="ARBA00022670"/>
    </source>
</evidence>
<proteinExistence type="inferred from homology"/>
<dbReference type="Pfam" id="PF14521">
    <property type="entry name" value="Aspzincin_M35"/>
    <property type="match status" value="1"/>
</dbReference>
<evidence type="ECO:0000256" key="4">
    <source>
        <dbReference type="ARBA" id="ARBA00022723"/>
    </source>
</evidence>
<dbReference type="InterPro" id="IPR029463">
    <property type="entry name" value="Lys_MEP"/>
</dbReference>
<dbReference type="PANTHER" id="PTHR37016">
    <property type="match status" value="1"/>
</dbReference>
<dbReference type="Gene3D" id="3.40.390.10">
    <property type="entry name" value="Collagenase (Catalytic Domain)"/>
    <property type="match status" value="1"/>
</dbReference>
<dbReference type="GO" id="GO:0006508">
    <property type="term" value="P:proteolysis"/>
    <property type="evidence" value="ECO:0007669"/>
    <property type="project" value="UniProtKB-KW"/>
</dbReference>
<organism evidence="9 10">
    <name type="scientific">Amphimedon queenslandica</name>
    <name type="common">Sponge</name>
    <dbReference type="NCBI Taxonomy" id="400682"/>
    <lineage>
        <taxon>Eukaryota</taxon>
        <taxon>Metazoa</taxon>
        <taxon>Porifera</taxon>
        <taxon>Demospongiae</taxon>
        <taxon>Heteroscleromorpha</taxon>
        <taxon>Haplosclerida</taxon>
        <taxon>Niphatidae</taxon>
        <taxon>Amphimedon</taxon>
    </lineage>
</organism>
<keyword evidence="7" id="KW-0482">Metalloprotease</keyword>
<comment type="similarity">
    <text evidence="2">Belongs to the peptidase M35 family.</text>
</comment>
<dbReference type="SUPFAM" id="SSF55486">
    <property type="entry name" value="Metalloproteases ('zincins'), catalytic domain"/>
    <property type="match status" value="1"/>
</dbReference>
<evidence type="ECO:0000256" key="5">
    <source>
        <dbReference type="ARBA" id="ARBA00022801"/>
    </source>
</evidence>
<dbReference type="GO" id="GO:0046872">
    <property type="term" value="F:metal ion binding"/>
    <property type="evidence" value="ECO:0007669"/>
    <property type="project" value="UniProtKB-KW"/>
</dbReference>
<keyword evidence="6" id="KW-0862">Zinc</keyword>
<evidence type="ECO:0000313" key="9">
    <source>
        <dbReference type="EnsemblMetazoa" id="XP_019854637.1"/>
    </source>
</evidence>
<feature type="domain" description="Lysine-specific metallo-endopeptidase" evidence="8">
    <location>
        <begin position="73"/>
        <end position="208"/>
    </location>
</feature>
<sequence length="211" mass="23782">MSSMSIDQLRESFVRESIQLYLEDTSLLSKPKKEEVKVDYTVHLEACGSASFVGDRNNSQTLDAHKRLCGGIDKAKAGTGNNNIYVTWFGTYDGGRAATVKNVYQKMRDGITNKVCTYHNNGPSCQSNWYAYTRKGIQTVYLCNVYYGDQTYCSKSGESKEGTLLHEWSHAYGYIDDVAYGRSNCKSLARRDPSGAIRNADTYLYHYCDLQ</sequence>
<evidence type="ECO:0000256" key="2">
    <source>
        <dbReference type="ARBA" id="ARBA00010279"/>
    </source>
</evidence>
<name>A0AAN0JCY0_AMPQE</name>
<dbReference type="PANTHER" id="PTHR37016:SF3">
    <property type="entry name" value="NEUTRAL PROTEASE 2-RELATED"/>
    <property type="match status" value="1"/>
</dbReference>
<protein>
    <recommendedName>
        <fullName evidence="8">Lysine-specific metallo-endopeptidase domain-containing protein</fullName>
    </recommendedName>
</protein>
<dbReference type="EnsemblMetazoa" id="XM_019999078.1">
    <property type="protein sequence ID" value="XP_019854637.1"/>
    <property type="gene ID" value="LOC105313500"/>
</dbReference>
<evidence type="ECO:0000256" key="6">
    <source>
        <dbReference type="ARBA" id="ARBA00022833"/>
    </source>
</evidence>
<dbReference type="InterPro" id="IPR050414">
    <property type="entry name" value="Fungal_M35_metalloproteases"/>
</dbReference>
<evidence type="ECO:0000313" key="10">
    <source>
        <dbReference type="Proteomes" id="UP000007879"/>
    </source>
</evidence>
<accession>A0AAN0JCY0</accession>